<evidence type="ECO:0000256" key="3">
    <source>
        <dbReference type="ARBA" id="ARBA00022989"/>
    </source>
</evidence>
<reference evidence="7 8" key="1">
    <citation type="submission" date="2017-06" db="EMBL/GenBank/DDBJ databases">
        <authorList>
            <person name="Kim H.J."/>
            <person name="Triplett B.A."/>
        </authorList>
    </citation>
    <scope>NUCLEOTIDE SEQUENCE [LARGE SCALE GENOMIC DNA]</scope>
    <source>
        <strain evidence="7 8">DSM 19307</strain>
    </source>
</reference>
<keyword evidence="3 5" id="KW-1133">Transmembrane helix</keyword>
<dbReference type="InterPro" id="IPR018086">
    <property type="entry name" value="NADH_UbQ_OxRdtase_su1_CS"/>
</dbReference>
<feature type="transmembrane region" description="Helical" evidence="5">
    <location>
        <begin position="142"/>
        <end position="162"/>
    </location>
</feature>
<evidence type="ECO:0000256" key="6">
    <source>
        <dbReference type="RuleBase" id="RU000471"/>
    </source>
</evidence>
<keyword evidence="5" id="KW-0830">Ubiquinone</keyword>
<dbReference type="GO" id="GO:0003954">
    <property type="term" value="F:NADH dehydrogenase activity"/>
    <property type="evidence" value="ECO:0007669"/>
    <property type="project" value="TreeGrafter"/>
</dbReference>
<accession>A0A239HLU0</accession>
<dbReference type="GO" id="GO:0005886">
    <property type="term" value="C:plasma membrane"/>
    <property type="evidence" value="ECO:0007669"/>
    <property type="project" value="UniProtKB-SubCell"/>
</dbReference>
<comment type="subunit">
    <text evidence="5">NDH-1 is composed of 14 different subunits. Subunits NuoA, H, J, K, L, M, N constitute the membrane sector of the complex.</text>
</comment>
<evidence type="ECO:0000313" key="8">
    <source>
        <dbReference type="Proteomes" id="UP000198393"/>
    </source>
</evidence>
<keyword evidence="8" id="KW-1185">Reference proteome</keyword>
<dbReference type="PANTHER" id="PTHR11432:SF3">
    <property type="entry name" value="NADH-UBIQUINONE OXIDOREDUCTASE CHAIN 1"/>
    <property type="match status" value="1"/>
</dbReference>
<dbReference type="GO" id="GO:0016655">
    <property type="term" value="F:oxidoreductase activity, acting on NAD(P)H, quinone or similar compound as acceptor"/>
    <property type="evidence" value="ECO:0007669"/>
    <property type="project" value="UniProtKB-UniRule"/>
</dbReference>
<dbReference type="OrthoDB" id="9803734at2"/>
<evidence type="ECO:0000256" key="4">
    <source>
        <dbReference type="ARBA" id="ARBA00023136"/>
    </source>
</evidence>
<dbReference type="PROSITE" id="PS00668">
    <property type="entry name" value="COMPLEX1_ND1_2"/>
    <property type="match status" value="1"/>
</dbReference>
<dbReference type="Proteomes" id="UP000198393">
    <property type="component" value="Unassembled WGS sequence"/>
</dbReference>
<dbReference type="HAMAP" id="MF_01350">
    <property type="entry name" value="NDH1_NuoH"/>
    <property type="match status" value="1"/>
</dbReference>
<gene>
    <name evidence="5" type="primary">nuoH</name>
    <name evidence="7" type="ORF">SAMN05421640_1388</name>
</gene>
<comment type="catalytic activity">
    <reaction evidence="5">
        <text>a quinone + NADH + 5 H(+)(in) = a quinol + NAD(+) + 4 H(+)(out)</text>
        <dbReference type="Rhea" id="RHEA:57888"/>
        <dbReference type="ChEBI" id="CHEBI:15378"/>
        <dbReference type="ChEBI" id="CHEBI:24646"/>
        <dbReference type="ChEBI" id="CHEBI:57540"/>
        <dbReference type="ChEBI" id="CHEBI:57945"/>
        <dbReference type="ChEBI" id="CHEBI:132124"/>
    </reaction>
</comment>
<dbReference type="PANTHER" id="PTHR11432">
    <property type="entry name" value="NADH DEHYDROGENASE SUBUNIT 1"/>
    <property type="match status" value="1"/>
</dbReference>
<dbReference type="EMBL" id="FZPD01000002">
    <property type="protein sequence ID" value="SNS82320.1"/>
    <property type="molecule type" value="Genomic_DNA"/>
</dbReference>
<keyword evidence="5" id="KW-0874">Quinone</keyword>
<comment type="similarity">
    <text evidence="5 6">Belongs to the complex I subunit 1 family.</text>
</comment>
<feature type="transmembrane region" description="Helical" evidence="5">
    <location>
        <begin position="264"/>
        <end position="283"/>
    </location>
</feature>
<evidence type="ECO:0000256" key="5">
    <source>
        <dbReference type="HAMAP-Rule" id="MF_01350"/>
    </source>
</evidence>
<keyword evidence="5" id="KW-1003">Cell membrane</keyword>
<name>A0A239HLU0_EKHLU</name>
<organism evidence="7 8">
    <name type="scientific">Ekhidna lutea</name>
    <dbReference type="NCBI Taxonomy" id="447679"/>
    <lineage>
        <taxon>Bacteria</taxon>
        <taxon>Pseudomonadati</taxon>
        <taxon>Bacteroidota</taxon>
        <taxon>Cytophagia</taxon>
        <taxon>Cytophagales</taxon>
        <taxon>Reichenbachiellaceae</taxon>
        <taxon>Ekhidna</taxon>
    </lineage>
</organism>
<keyword evidence="4 5" id="KW-0472">Membrane</keyword>
<keyword evidence="5" id="KW-1278">Translocase</keyword>
<dbReference type="NCBIfam" id="NF004741">
    <property type="entry name" value="PRK06076.1-2"/>
    <property type="match status" value="1"/>
</dbReference>
<comment type="function">
    <text evidence="5">NDH-1 shuttles electrons from NADH, via FMN and iron-sulfur (Fe-S) centers, to quinones in the respiratory chain. The immediate electron acceptor for the enzyme in this species is believed to be ubiquinone. Couples the redox reaction to proton translocation (for every two electrons transferred, four hydrogen ions are translocated across the cytoplasmic membrane), and thus conserves the redox energy in a proton gradient. This subunit may bind ubiquinone.</text>
</comment>
<feature type="transmembrane region" description="Helical" evidence="5">
    <location>
        <begin position="303"/>
        <end position="322"/>
    </location>
</feature>
<comment type="caution">
    <text evidence="5">Lacks conserved residue(s) required for the propagation of feature annotation.</text>
</comment>
<keyword evidence="2 5" id="KW-0812">Transmembrane</keyword>
<sequence>MISFAFYLAFLLIFVVFAVYAERKTAAFIQNRLGPMEVGPKGILQTVADLLKMLQKEDIRASAVDIIPYLLAPFIVFAAVFTGFAVLPVNADLSGSTITSGVFFLLAIVSLDVLGILMAGWASNNKYSLYGAMRSVAQIISYEVPLGLSVLCVIIISGTLDLHQMSVLQSGGILSWYIISHPVLIIPFFIFFISGLAESNRTPFDLPESESELIGGYHTEYSGFRWGIFMLSEYGMMLLLSILASILFFGGWNSPMEKIANGPIWSTFWLLSKSLLLIFVQMWVRWTLPRLRVDQLMSLSWKYLTPISIVMLFVCALWKLWLIG</sequence>
<feature type="transmembrane region" description="Helical" evidence="5">
    <location>
        <begin position="174"/>
        <end position="197"/>
    </location>
</feature>
<proteinExistence type="inferred from homology"/>
<keyword evidence="5 6" id="KW-0520">NAD</keyword>
<protein>
    <recommendedName>
        <fullName evidence="5">NADH-quinone oxidoreductase subunit H</fullName>
        <ecNumber evidence="5">7.1.1.-</ecNumber>
    </recommendedName>
    <alternativeName>
        <fullName evidence="5">NADH dehydrogenase I subunit H</fullName>
    </alternativeName>
    <alternativeName>
        <fullName evidence="5">NDH-1 subunit H</fullName>
    </alternativeName>
</protein>
<dbReference type="GO" id="GO:0048038">
    <property type="term" value="F:quinone binding"/>
    <property type="evidence" value="ECO:0007669"/>
    <property type="project" value="UniProtKB-KW"/>
</dbReference>
<dbReference type="GO" id="GO:0009060">
    <property type="term" value="P:aerobic respiration"/>
    <property type="evidence" value="ECO:0007669"/>
    <property type="project" value="TreeGrafter"/>
</dbReference>
<dbReference type="RefSeq" id="WP_089356126.1">
    <property type="nucleotide sequence ID" value="NZ_FZPD01000002.1"/>
</dbReference>
<feature type="transmembrane region" description="Helical" evidence="5">
    <location>
        <begin position="234"/>
        <end position="252"/>
    </location>
</feature>
<dbReference type="EC" id="7.1.1.-" evidence="5"/>
<comment type="subcellular location">
    <subcellularLocation>
        <location evidence="5 6">Cell membrane</location>
        <topology evidence="5 6">Multi-pass membrane protein</topology>
    </subcellularLocation>
    <subcellularLocation>
        <location evidence="1">Membrane</location>
        <topology evidence="1">Multi-pass membrane protein</topology>
    </subcellularLocation>
</comment>
<dbReference type="InterPro" id="IPR001694">
    <property type="entry name" value="NADH_UbQ_OxRdtase_su1/FPO"/>
</dbReference>
<feature type="transmembrane region" description="Helical" evidence="5">
    <location>
        <begin position="66"/>
        <end position="89"/>
    </location>
</feature>
<evidence type="ECO:0000313" key="7">
    <source>
        <dbReference type="EMBL" id="SNS82320.1"/>
    </source>
</evidence>
<dbReference type="AlphaFoldDB" id="A0A239HLU0"/>
<feature type="transmembrane region" description="Helical" evidence="5">
    <location>
        <begin position="101"/>
        <end position="122"/>
    </location>
</feature>
<evidence type="ECO:0000256" key="1">
    <source>
        <dbReference type="ARBA" id="ARBA00004141"/>
    </source>
</evidence>
<dbReference type="Pfam" id="PF00146">
    <property type="entry name" value="NADHdh"/>
    <property type="match status" value="1"/>
</dbReference>
<evidence type="ECO:0000256" key="2">
    <source>
        <dbReference type="ARBA" id="ARBA00022692"/>
    </source>
</evidence>